<dbReference type="EMBL" id="CAJVPI010001080">
    <property type="protein sequence ID" value="CAG8593342.1"/>
    <property type="molecule type" value="Genomic_DNA"/>
</dbReference>
<dbReference type="AlphaFoldDB" id="A0A9N9GAN6"/>
<organism evidence="1 2">
    <name type="scientific">Paraglomus brasilianum</name>
    <dbReference type="NCBI Taxonomy" id="144538"/>
    <lineage>
        <taxon>Eukaryota</taxon>
        <taxon>Fungi</taxon>
        <taxon>Fungi incertae sedis</taxon>
        <taxon>Mucoromycota</taxon>
        <taxon>Glomeromycotina</taxon>
        <taxon>Glomeromycetes</taxon>
        <taxon>Paraglomerales</taxon>
        <taxon>Paraglomeraceae</taxon>
        <taxon>Paraglomus</taxon>
    </lineage>
</organism>
<dbReference type="OrthoDB" id="10551826at2759"/>
<dbReference type="Proteomes" id="UP000789739">
    <property type="component" value="Unassembled WGS sequence"/>
</dbReference>
<name>A0A9N9GAN6_9GLOM</name>
<proteinExistence type="predicted"/>
<evidence type="ECO:0000313" key="2">
    <source>
        <dbReference type="Proteomes" id="UP000789739"/>
    </source>
</evidence>
<gene>
    <name evidence="1" type="ORF">PBRASI_LOCUS7243</name>
</gene>
<protein>
    <submittedName>
        <fullName evidence="1">7110_t:CDS:1</fullName>
    </submittedName>
</protein>
<sequence length="72" mass="8024">PVQENQELIIEALEFHSNFASSFLTEHSNPELLDTKSRIGSLVAEIAGLNREIEKIHLEKLPAGITKAERLS</sequence>
<accession>A0A9N9GAN6</accession>
<evidence type="ECO:0000313" key="1">
    <source>
        <dbReference type="EMBL" id="CAG8593342.1"/>
    </source>
</evidence>
<reference evidence="1" key="1">
    <citation type="submission" date="2021-06" db="EMBL/GenBank/DDBJ databases">
        <authorList>
            <person name="Kallberg Y."/>
            <person name="Tangrot J."/>
            <person name="Rosling A."/>
        </authorList>
    </citation>
    <scope>NUCLEOTIDE SEQUENCE</scope>
    <source>
        <strain evidence="1">BR232B</strain>
    </source>
</reference>
<feature type="non-terminal residue" evidence="1">
    <location>
        <position position="1"/>
    </location>
</feature>
<comment type="caution">
    <text evidence="1">The sequence shown here is derived from an EMBL/GenBank/DDBJ whole genome shotgun (WGS) entry which is preliminary data.</text>
</comment>
<keyword evidence="2" id="KW-1185">Reference proteome</keyword>